<keyword evidence="9" id="KW-0472">Membrane</keyword>
<proteinExistence type="inferred from homology"/>
<evidence type="ECO:0000256" key="3">
    <source>
        <dbReference type="ARBA" id="ARBA00015325"/>
    </source>
</evidence>
<organism evidence="14">
    <name type="scientific">marine sediment metagenome</name>
    <dbReference type="NCBI Taxonomy" id="412755"/>
    <lineage>
        <taxon>unclassified sequences</taxon>
        <taxon>metagenomes</taxon>
        <taxon>ecological metagenomes</taxon>
    </lineage>
</organism>
<comment type="subcellular location">
    <subcellularLocation>
        <location evidence="1">Cell membrane</location>
        <topology evidence="1">Multi-pass membrane protein</topology>
    </subcellularLocation>
</comment>
<evidence type="ECO:0000256" key="2">
    <source>
        <dbReference type="ARBA" id="ARBA00010527"/>
    </source>
</evidence>
<evidence type="ECO:0000256" key="5">
    <source>
        <dbReference type="ARBA" id="ARBA00022475"/>
    </source>
</evidence>
<evidence type="ECO:0000256" key="10">
    <source>
        <dbReference type="ARBA" id="ARBA00023186"/>
    </source>
</evidence>
<accession>A0A0F8XZ41</accession>
<reference evidence="14" key="1">
    <citation type="journal article" date="2015" name="Nature">
        <title>Complex archaea that bridge the gap between prokaryotes and eukaryotes.</title>
        <authorList>
            <person name="Spang A."/>
            <person name="Saw J.H."/>
            <person name="Jorgensen S.L."/>
            <person name="Zaremba-Niedzwiedzka K."/>
            <person name="Martijn J."/>
            <person name="Lind A.E."/>
            <person name="van Eijk R."/>
            <person name="Schleper C."/>
            <person name="Guy L."/>
            <person name="Ettema T.J."/>
        </authorList>
    </citation>
    <scope>NUCLEOTIDE SEQUENCE</scope>
</reference>
<feature type="non-terminal residue" evidence="14">
    <location>
        <position position="335"/>
    </location>
</feature>
<dbReference type="InterPro" id="IPR028053">
    <property type="entry name" value="Membr_insert_YidC_N"/>
</dbReference>
<dbReference type="GO" id="GO:0032977">
    <property type="term" value="F:membrane insertase activity"/>
    <property type="evidence" value="ECO:0007669"/>
    <property type="project" value="InterPro"/>
</dbReference>
<dbReference type="InterPro" id="IPR001708">
    <property type="entry name" value="YidC/ALB3/OXA1/COX18"/>
</dbReference>
<keyword evidence="10" id="KW-0143">Chaperone</keyword>
<evidence type="ECO:0000313" key="14">
    <source>
        <dbReference type="EMBL" id="KKK47254.1"/>
    </source>
</evidence>
<comment type="similarity">
    <text evidence="2">Belongs to the OXA1/ALB3/YidC family. Type 1 subfamily.</text>
</comment>
<dbReference type="GO" id="GO:0005886">
    <property type="term" value="C:plasma membrane"/>
    <property type="evidence" value="ECO:0007669"/>
    <property type="project" value="UniProtKB-SubCell"/>
</dbReference>
<evidence type="ECO:0000256" key="8">
    <source>
        <dbReference type="ARBA" id="ARBA00022989"/>
    </source>
</evidence>
<keyword evidence="6" id="KW-0812">Transmembrane</keyword>
<evidence type="ECO:0000256" key="12">
    <source>
        <dbReference type="ARBA" id="ARBA00033342"/>
    </source>
</evidence>
<evidence type="ECO:0000256" key="4">
    <source>
        <dbReference type="ARBA" id="ARBA00022448"/>
    </source>
</evidence>
<dbReference type="NCBIfam" id="TIGR03593">
    <property type="entry name" value="yidC_nterm"/>
    <property type="match status" value="1"/>
</dbReference>
<dbReference type="CDD" id="cd19961">
    <property type="entry name" value="EcYidC-like_peri"/>
    <property type="match status" value="1"/>
</dbReference>
<keyword evidence="8" id="KW-1133">Transmembrane helix</keyword>
<protein>
    <recommendedName>
        <fullName evidence="3">Membrane protein insertase YidC</fullName>
    </recommendedName>
    <alternativeName>
        <fullName evidence="12">Foldase YidC</fullName>
    </alternativeName>
    <alternativeName>
        <fullName evidence="11">Membrane integrase YidC</fullName>
    </alternativeName>
</protein>
<evidence type="ECO:0000256" key="7">
    <source>
        <dbReference type="ARBA" id="ARBA00022927"/>
    </source>
</evidence>
<evidence type="ECO:0000256" key="11">
    <source>
        <dbReference type="ARBA" id="ARBA00033245"/>
    </source>
</evidence>
<dbReference type="AlphaFoldDB" id="A0A0F8XZ41"/>
<dbReference type="Gene3D" id="2.70.98.90">
    <property type="match status" value="1"/>
</dbReference>
<feature type="domain" description="Membrane insertase YidC N-terminal" evidence="13">
    <location>
        <begin position="50"/>
        <end position="326"/>
    </location>
</feature>
<keyword evidence="7" id="KW-0653">Protein transport</keyword>
<dbReference type="Pfam" id="PF14849">
    <property type="entry name" value="YidC_periplas"/>
    <property type="match status" value="1"/>
</dbReference>
<sequence length="335" mass="37169">PALPVPELPDIDTTVDTTNVSVQAGELPLIPEVQPEQAAESVAAANTRLVRVSTDVLTVLIDTLGGDIVRVELPKHLTALGKTDNPFILLNRTATTTYIAQSGLVGVNGTDTRAGRPLFKASADHYTIESGQETLQVDLTLQQGDVLITKQFHFNRGDYLVELAYQVDNQSNQTWKAGLFGQIKRDSHNPTVGNSMGMAPFLGAAMTSTEENYKKMDFEDIEEESFKDTVTGGWLAMVQHYFISAWVPDQKTTNTFNLRKLGNQDLYVLGFTSPQVSVAPGEQGELRAAFYAGPKDQYRLEKISPYLDLTVDYGWLWWIAKPLFWVLYQLHEILG</sequence>
<feature type="non-terminal residue" evidence="14">
    <location>
        <position position="1"/>
    </location>
</feature>
<name>A0A0F8XZ41_9ZZZZ</name>
<gene>
    <name evidence="14" type="ORF">LCGC14_3157060</name>
</gene>
<dbReference type="InterPro" id="IPR038221">
    <property type="entry name" value="YidC_periplasmic_sf"/>
</dbReference>
<evidence type="ECO:0000256" key="6">
    <source>
        <dbReference type="ARBA" id="ARBA00022692"/>
    </source>
</evidence>
<dbReference type="GO" id="GO:0015031">
    <property type="term" value="P:protein transport"/>
    <property type="evidence" value="ECO:0007669"/>
    <property type="project" value="UniProtKB-KW"/>
</dbReference>
<keyword evidence="4" id="KW-0813">Transport</keyword>
<dbReference type="EMBL" id="LAZR01069669">
    <property type="protein sequence ID" value="KKK47254.1"/>
    <property type="molecule type" value="Genomic_DNA"/>
</dbReference>
<keyword evidence="5" id="KW-1003">Cell membrane</keyword>
<evidence type="ECO:0000256" key="9">
    <source>
        <dbReference type="ARBA" id="ARBA00023136"/>
    </source>
</evidence>
<comment type="caution">
    <text evidence="14">The sequence shown here is derived from an EMBL/GenBank/DDBJ whole genome shotgun (WGS) entry which is preliminary data.</text>
</comment>
<dbReference type="PRINTS" id="PR00701">
    <property type="entry name" value="60KDINNERMP"/>
</dbReference>
<evidence type="ECO:0000259" key="13">
    <source>
        <dbReference type="Pfam" id="PF14849"/>
    </source>
</evidence>
<evidence type="ECO:0000256" key="1">
    <source>
        <dbReference type="ARBA" id="ARBA00004651"/>
    </source>
</evidence>